<sequence length="369" mass="41758">MMLISTRSIRSGMVLGSPVYNMRGKTLIHDRVPLTDRMIQRLLELNIQYVYIEDSLSHGIEVKETVSKKVRQETIKSIEKAFSQVKQSGIPKSVLFEESARQMTGIIGVVLQEVKENNDLLTILTDVFSYDSYIFHHSFNVTLYTLSIGLKLNLPQKQLEQLGVGAILHDIGKMCISEEILMKPGRLTEAEFAEIKLHSERGFEILRGLHSVSILVAHCAYQHHERLDGSGYPRGITEEDIHPFAKIIAVADVFDAMTSNRVYRDAMLPHQALEILYAGAGTLFDRDVIEAFRRSVAIYPNGMIIELNDDRKAIVAEQNQGVTDRPVVRIVEERGERLETPYEIDLSKEFDIIITGFDPDFEVGIPSRT</sequence>
<organism evidence="2 3">
    <name type="scientific">Rossellomorea marisflavi</name>
    <dbReference type="NCBI Taxonomy" id="189381"/>
    <lineage>
        <taxon>Bacteria</taxon>
        <taxon>Bacillati</taxon>
        <taxon>Bacillota</taxon>
        <taxon>Bacilli</taxon>
        <taxon>Bacillales</taxon>
        <taxon>Bacillaceae</taxon>
        <taxon>Rossellomorea</taxon>
    </lineage>
</organism>
<reference evidence="3" key="1">
    <citation type="submission" date="2015-07" db="EMBL/GenBank/DDBJ databases">
        <title>Fjat-14235 jcm11544.</title>
        <authorList>
            <person name="Liu B."/>
            <person name="Wang J."/>
            <person name="Zhu Y."/>
            <person name="Liu G."/>
            <person name="Chen Q."/>
            <person name="Chen Z."/>
            <person name="Lan J."/>
            <person name="Che J."/>
            <person name="Ge C."/>
            <person name="Shi H."/>
            <person name="Pan Z."/>
            <person name="Liu X."/>
        </authorList>
    </citation>
    <scope>NUCLEOTIDE SEQUENCE [LARGE SCALE GENOMIC DNA]</scope>
    <source>
        <strain evidence="3">JCM 11544</strain>
    </source>
</reference>
<dbReference type="STRING" id="189381.GCA_900166615_02325"/>
<gene>
    <name evidence="2" type="ORF">AF331_17315</name>
</gene>
<dbReference type="PANTHER" id="PTHR43155">
    <property type="entry name" value="CYCLIC DI-GMP PHOSPHODIESTERASE PA4108-RELATED"/>
    <property type="match status" value="1"/>
</dbReference>
<dbReference type="SUPFAM" id="SSF109604">
    <property type="entry name" value="HD-domain/PDEase-like"/>
    <property type="match status" value="1"/>
</dbReference>
<dbReference type="PROSITE" id="PS51832">
    <property type="entry name" value="HD_GYP"/>
    <property type="match status" value="1"/>
</dbReference>
<dbReference type="InterPro" id="IPR003607">
    <property type="entry name" value="HD/PDEase_dom"/>
</dbReference>
<dbReference type="RefSeq" id="WP_053429297.1">
    <property type="nucleotide sequence ID" value="NZ_JBNKIO010000005.1"/>
</dbReference>
<keyword evidence="2" id="KW-0418">Kinase</keyword>
<evidence type="ECO:0000313" key="3">
    <source>
        <dbReference type="Proteomes" id="UP000037405"/>
    </source>
</evidence>
<evidence type="ECO:0000313" key="2">
    <source>
        <dbReference type="EMBL" id="KON83910.1"/>
    </source>
</evidence>
<dbReference type="SMART" id="SM00471">
    <property type="entry name" value="HDc"/>
    <property type="match status" value="1"/>
</dbReference>
<keyword evidence="2" id="KW-0808">Transferase</keyword>
<proteinExistence type="predicted"/>
<dbReference type="Pfam" id="PF13487">
    <property type="entry name" value="HD_5"/>
    <property type="match status" value="1"/>
</dbReference>
<dbReference type="PANTHER" id="PTHR43155:SF2">
    <property type="entry name" value="CYCLIC DI-GMP PHOSPHODIESTERASE PA4108"/>
    <property type="match status" value="1"/>
</dbReference>
<dbReference type="Gene3D" id="1.10.3210.10">
    <property type="entry name" value="Hypothetical protein af1432"/>
    <property type="match status" value="1"/>
</dbReference>
<comment type="caution">
    <text evidence="2">The sequence shown here is derived from an EMBL/GenBank/DDBJ whole genome shotgun (WGS) entry which is preliminary data.</text>
</comment>
<evidence type="ECO:0000259" key="1">
    <source>
        <dbReference type="PROSITE" id="PS51832"/>
    </source>
</evidence>
<dbReference type="AlphaFoldDB" id="A0A0M0G262"/>
<protein>
    <submittedName>
        <fullName evidence="2">Histidine kinase</fullName>
    </submittedName>
</protein>
<dbReference type="CDD" id="cd00077">
    <property type="entry name" value="HDc"/>
    <property type="match status" value="1"/>
</dbReference>
<dbReference type="EMBL" id="LGUE01000005">
    <property type="protein sequence ID" value="KON83910.1"/>
    <property type="molecule type" value="Genomic_DNA"/>
</dbReference>
<dbReference type="OrthoDB" id="9759601at2"/>
<dbReference type="GO" id="GO:0016301">
    <property type="term" value="F:kinase activity"/>
    <property type="evidence" value="ECO:0007669"/>
    <property type="project" value="UniProtKB-KW"/>
</dbReference>
<feature type="domain" description="HD-GYP" evidence="1">
    <location>
        <begin position="112"/>
        <end position="308"/>
    </location>
</feature>
<dbReference type="PATRIC" id="fig|189381.12.peg.4467"/>
<name>A0A0M0G262_9BACI</name>
<dbReference type="Proteomes" id="UP000037405">
    <property type="component" value="Unassembled WGS sequence"/>
</dbReference>
<keyword evidence="3" id="KW-1185">Reference proteome</keyword>
<dbReference type="InterPro" id="IPR037522">
    <property type="entry name" value="HD_GYP_dom"/>
</dbReference>
<accession>A0A0M0G262</accession>